<reference evidence="2 3" key="1">
    <citation type="submission" date="2019-08" db="EMBL/GenBank/DDBJ databases">
        <authorList>
            <person name="Peeters C."/>
        </authorList>
    </citation>
    <scope>NUCLEOTIDE SEQUENCE [LARGE SCALE GENOMIC DNA]</scope>
    <source>
        <strain evidence="2 3">LMG 30175</strain>
    </source>
</reference>
<keyword evidence="1" id="KW-0812">Transmembrane</keyword>
<keyword evidence="3" id="KW-1185">Reference proteome</keyword>
<name>A0A5E4U6K1_9BURK</name>
<dbReference type="EMBL" id="CABPRZ010000006">
    <property type="protein sequence ID" value="VVD94514.1"/>
    <property type="molecule type" value="Genomic_DNA"/>
</dbReference>
<dbReference type="AlphaFoldDB" id="A0A5E4U6K1"/>
<keyword evidence="1" id="KW-1133">Transmembrane helix</keyword>
<accession>A0A5E4U6K1</accession>
<feature type="transmembrane region" description="Helical" evidence="1">
    <location>
        <begin position="52"/>
        <end position="74"/>
    </location>
</feature>
<evidence type="ECO:0000256" key="1">
    <source>
        <dbReference type="SAM" id="Phobius"/>
    </source>
</evidence>
<gene>
    <name evidence="2" type="ORF">PTE30175_01730</name>
</gene>
<protein>
    <submittedName>
        <fullName evidence="2">Uncharacterized protein</fullName>
    </submittedName>
</protein>
<organism evidence="2 3">
    <name type="scientific">Pandoraea terrae</name>
    <dbReference type="NCBI Taxonomy" id="1537710"/>
    <lineage>
        <taxon>Bacteria</taxon>
        <taxon>Pseudomonadati</taxon>
        <taxon>Pseudomonadota</taxon>
        <taxon>Betaproteobacteria</taxon>
        <taxon>Burkholderiales</taxon>
        <taxon>Burkholderiaceae</taxon>
        <taxon>Pandoraea</taxon>
    </lineage>
</organism>
<evidence type="ECO:0000313" key="2">
    <source>
        <dbReference type="EMBL" id="VVD94514.1"/>
    </source>
</evidence>
<dbReference type="Proteomes" id="UP000414233">
    <property type="component" value="Unassembled WGS sequence"/>
</dbReference>
<proteinExistence type="predicted"/>
<evidence type="ECO:0000313" key="3">
    <source>
        <dbReference type="Proteomes" id="UP000414233"/>
    </source>
</evidence>
<keyword evidence="1" id="KW-0472">Membrane</keyword>
<sequence length="75" mass="8382">MRKTESSVRQYRECHLESSSGPPAQLQEDAPVAWICGADCHPYAVSREEERLYYAFTLRVGLVAAAILVLLLCVI</sequence>